<accession>A0ABP0EZC8</accession>
<organism evidence="1 2">
    <name type="scientific">Clavelina lepadiformis</name>
    <name type="common">Light-bulb sea squirt</name>
    <name type="synonym">Ascidia lepadiformis</name>
    <dbReference type="NCBI Taxonomy" id="159417"/>
    <lineage>
        <taxon>Eukaryota</taxon>
        <taxon>Metazoa</taxon>
        <taxon>Chordata</taxon>
        <taxon>Tunicata</taxon>
        <taxon>Ascidiacea</taxon>
        <taxon>Aplousobranchia</taxon>
        <taxon>Clavelinidae</taxon>
        <taxon>Clavelina</taxon>
    </lineage>
</organism>
<proteinExistence type="predicted"/>
<evidence type="ECO:0000313" key="1">
    <source>
        <dbReference type="EMBL" id="CAK8672849.1"/>
    </source>
</evidence>
<name>A0ABP0EZC8_CLALP</name>
<dbReference type="EMBL" id="CAWYQH010000001">
    <property type="protein sequence ID" value="CAK8672849.1"/>
    <property type="molecule type" value="Genomic_DNA"/>
</dbReference>
<dbReference type="Proteomes" id="UP001642483">
    <property type="component" value="Unassembled WGS sequence"/>
</dbReference>
<gene>
    <name evidence="1" type="ORF">CVLEPA_LOCUS2527</name>
</gene>
<reference evidence="1 2" key="1">
    <citation type="submission" date="2024-02" db="EMBL/GenBank/DDBJ databases">
        <authorList>
            <person name="Daric V."/>
            <person name="Darras S."/>
        </authorList>
    </citation>
    <scope>NUCLEOTIDE SEQUENCE [LARGE SCALE GENOMIC DNA]</scope>
</reference>
<protein>
    <submittedName>
        <fullName evidence="1">Uncharacterized protein</fullName>
    </submittedName>
</protein>
<sequence>MCLVTRLYKVNVGKTPKSCINYQIVSDPYHDKEAQIQTLWVLMEDSHNAAISEEVGERHRNDEITARTTLQMESF</sequence>
<keyword evidence="2" id="KW-1185">Reference proteome</keyword>
<comment type="caution">
    <text evidence="1">The sequence shown here is derived from an EMBL/GenBank/DDBJ whole genome shotgun (WGS) entry which is preliminary data.</text>
</comment>
<evidence type="ECO:0000313" key="2">
    <source>
        <dbReference type="Proteomes" id="UP001642483"/>
    </source>
</evidence>